<keyword evidence="1" id="KW-1133">Transmembrane helix</keyword>
<gene>
    <name evidence="5" type="ORF">CYR79_04360</name>
</gene>
<comment type="caution">
    <text evidence="5">The sequence shown here is derived from an EMBL/GenBank/DDBJ whole genome shotgun (WGS) entry which is preliminary data.</text>
</comment>
<keyword evidence="2" id="KW-0732">Signal</keyword>
<feature type="domain" description="DUF2207" evidence="3">
    <location>
        <begin position="31"/>
        <end position="213"/>
    </location>
</feature>
<evidence type="ECO:0000313" key="5">
    <source>
        <dbReference type="EMBL" id="PLA76770.1"/>
    </source>
</evidence>
<evidence type="ECO:0000313" key="6">
    <source>
        <dbReference type="Proteomes" id="UP000234579"/>
    </source>
</evidence>
<dbReference type="Pfam" id="PF09972">
    <property type="entry name" value="DUF2207"/>
    <property type="match status" value="1"/>
</dbReference>
<dbReference type="Pfam" id="PF20990">
    <property type="entry name" value="DUF2207_C"/>
    <property type="match status" value="1"/>
</dbReference>
<dbReference type="InterPro" id="IPR048389">
    <property type="entry name" value="YciQ-like_C"/>
</dbReference>
<protein>
    <submittedName>
        <fullName evidence="5">DUF2207 domain-containing protein</fullName>
    </submittedName>
</protein>
<feature type="chain" id="PRO_5014130988" evidence="2">
    <location>
        <begin position="28"/>
        <end position="601"/>
    </location>
</feature>
<sequence length="601" mass="66978">MLMRKLGQLILLLFSCCLFLGWNNVKAADFSIDSYHVNIDILADGSANVNRTLTYDFDGEAHGLLYQQAVRDQAQSLTDSKVFINNQPVILNASQANNTYTLTREGNLYKFKVYHPVDGDQLKITYKYHLNQVVKNYADTAELNWKIIGSNWDQDLANVKITINLPKRNVKSLQAWSHGDLSGYTKVDKQRGQVTLSLASNPANSFVEAHLLFDPKVTFANTYRSSERVKAKIQAQEAALAKKANAARKKQRLMHQIGAFFLLIVGFGLNVFAVLRLSRRPKNTLFPASLKSAPHNFEIPDLPVATAQALCFFTQPNSYAFSAHLLELEAQDQIAIEPLDVKKGLLKDQPNYLITLVNARLMHAPEEKLLQYLFKLNSKPAFSLKDLQNLSSKKKKRLAKLFEAWSKQAFEQADIKKYQGFAHPAVSLSSAWVATNLCFFIAMMFANRWELLSLLGLVSLGLAGLDFYCYKNHSPYLKEDVAKINQVRGFYTMLDDIGRFDLRELGERILWSEIMPYAVAFKLAPKVAKALYANFSEAELATVLGSYYPLFYHQSFAFATSFNNSFTAAIVTYSSSSTGSSGGFSGGSSGGFGGSSGGGAF</sequence>
<proteinExistence type="predicted"/>
<evidence type="ECO:0000256" key="1">
    <source>
        <dbReference type="SAM" id="Phobius"/>
    </source>
</evidence>
<name>A0A2I2ABK7_9LACO</name>
<keyword evidence="1" id="KW-0472">Membrane</keyword>
<evidence type="ECO:0000256" key="2">
    <source>
        <dbReference type="SAM" id="SignalP"/>
    </source>
</evidence>
<organism evidence="5 6">
    <name type="scientific">Ligilactobacillus agilis</name>
    <dbReference type="NCBI Taxonomy" id="1601"/>
    <lineage>
        <taxon>Bacteria</taxon>
        <taxon>Bacillati</taxon>
        <taxon>Bacillota</taxon>
        <taxon>Bacilli</taxon>
        <taxon>Lactobacillales</taxon>
        <taxon>Lactobacillaceae</taxon>
        <taxon>Ligilactobacillus</taxon>
    </lineage>
</organism>
<dbReference type="AlphaFoldDB" id="A0A2I2ABK7"/>
<accession>A0A2I2ABK7</accession>
<feature type="domain" description="Predicted membrane protein YciQ-like C-terminal" evidence="4">
    <location>
        <begin position="294"/>
        <end position="531"/>
    </location>
</feature>
<dbReference type="EMBL" id="PKGI01000022">
    <property type="protein sequence ID" value="PLA76770.1"/>
    <property type="molecule type" value="Genomic_DNA"/>
</dbReference>
<dbReference type="PROSITE" id="PS51257">
    <property type="entry name" value="PROKAR_LIPOPROTEIN"/>
    <property type="match status" value="1"/>
</dbReference>
<dbReference type="InterPro" id="IPR018702">
    <property type="entry name" value="DUF2207"/>
</dbReference>
<keyword evidence="1" id="KW-0812">Transmembrane</keyword>
<evidence type="ECO:0000259" key="4">
    <source>
        <dbReference type="Pfam" id="PF20990"/>
    </source>
</evidence>
<feature type="transmembrane region" description="Helical" evidence="1">
    <location>
        <begin position="425"/>
        <end position="445"/>
    </location>
</feature>
<dbReference type="Proteomes" id="UP000234579">
    <property type="component" value="Unassembled WGS sequence"/>
</dbReference>
<feature type="signal peptide" evidence="2">
    <location>
        <begin position="1"/>
        <end position="27"/>
    </location>
</feature>
<feature type="transmembrane region" description="Helical" evidence="1">
    <location>
        <begin position="253"/>
        <end position="275"/>
    </location>
</feature>
<evidence type="ECO:0000259" key="3">
    <source>
        <dbReference type="Pfam" id="PF09972"/>
    </source>
</evidence>
<reference evidence="6" key="1">
    <citation type="submission" date="2017-12" db="EMBL/GenBank/DDBJ databases">
        <authorList>
            <person name="Christensen H."/>
        </authorList>
    </citation>
    <scope>NUCLEOTIDE SEQUENCE [LARGE SCALE GENOMIC DNA]</scope>
    <source>
        <strain evidence="6">268A</strain>
    </source>
</reference>